<name>A0A2N9FNT5_FAGSY</name>
<dbReference type="EC" id="2.4.1.-" evidence="5"/>
<evidence type="ECO:0000313" key="7">
    <source>
        <dbReference type="EMBL" id="SPD23661.1"/>
    </source>
</evidence>
<evidence type="ECO:0000256" key="5">
    <source>
        <dbReference type="RuleBase" id="RU362057"/>
    </source>
</evidence>
<dbReference type="PANTHER" id="PTHR48047:SF135">
    <property type="entry name" value="GLYCOSYLTRANSFERASE"/>
    <property type="match status" value="1"/>
</dbReference>
<proteinExistence type="inferred from homology"/>
<dbReference type="GO" id="GO:0035251">
    <property type="term" value="F:UDP-glucosyltransferase activity"/>
    <property type="evidence" value="ECO:0007669"/>
    <property type="project" value="TreeGrafter"/>
</dbReference>
<evidence type="ECO:0000313" key="6">
    <source>
        <dbReference type="EMBL" id="SPC88619.1"/>
    </source>
</evidence>
<evidence type="ECO:0000256" key="3">
    <source>
        <dbReference type="ARBA" id="ARBA00022679"/>
    </source>
</evidence>
<accession>A0A2N9FNT5</accession>
<dbReference type="EMBL" id="OIVN01005699">
    <property type="protein sequence ID" value="SPD23661.1"/>
    <property type="molecule type" value="Genomic_DNA"/>
</dbReference>
<dbReference type="EMBL" id="OIVN01001005">
    <property type="protein sequence ID" value="SPC88619.1"/>
    <property type="molecule type" value="Genomic_DNA"/>
</dbReference>
<dbReference type="CDD" id="cd03784">
    <property type="entry name" value="GT1_Gtf-like"/>
    <property type="match status" value="1"/>
</dbReference>
<gene>
    <name evidence="6" type="ORF">FSB_LOCUS16501</name>
    <name evidence="7" type="ORF">FSB_LOCUS51543</name>
</gene>
<keyword evidence="3 4" id="KW-0808">Transferase</keyword>
<comment type="similarity">
    <text evidence="1 4">Belongs to the UDP-glycosyltransferase family.</text>
</comment>
<keyword evidence="2 4" id="KW-0328">Glycosyltransferase</keyword>
<dbReference type="SUPFAM" id="SSF53756">
    <property type="entry name" value="UDP-Glycosyltransferase/glycogen phosphorylase"/>
    <property type="match status" value="1"/>
</dbReference>
<dbReference type="InterPro" id="IPR035595">
    <property type="entry name" value="UDP_glycos_trans_CS"/>
</dbReference>
<dbReference type="FunFam" id="3.40.50.2000:FF:000071">
    <property type="entry name" value="Glycosyltransferase"/>
    <property type="match status" value="1"/>
</dbReference>
<dbReference type="PROSITE" id="PS00375">
    <property type="entry name" value="UDPGT"/>
    <property type="match status" value="1"/>
</dbReference>
<evidence type="ECO:0000256" key="1">
    <source>
        <dbReference type="ARBA" id="ARBA00009995"/>
    </source>
</evidence>
<reference evidence="6" key="1">
    <citation type="submission" date="2018-02" db="EMBL/GenBank/DDBJ databases">
        <authorList>
            <person name="Cohen D.B."/>
            <person name="Kent A.D."/>
        </authorList>
    </citation>
    <scope>NUCLEOTIDE SEQUENCE</scope>
</reference>
<evidence type="ECO:0000256" key="2">
    <source>
        <dbReference type="ARBA" id="ARBA00022676"/>
    </source>
</evidence>
<dbReference type="InterPro" id="IPR002213">
    <property type="entry name" value="UDP_glucos_trans"/>
</dbReference>
<dbReference type="Gene3D" id="3.40.50.2000">
    <property type="entry name" value="Glycogen Phosphorylase B"/>
    <property type="match status" value="2"/>
</dbReference>
<evidence type="ECO:0000256" key="4">
    <source>
        <dbReference type="RuleBase" id="RU003718"/>
    </source>
</evidence>
<sequence>MDSERRQLHLFFFPFLASGHLIPAVDMAKLFASRGLKISIITTPLNASLISKTIEKSKILGLQMDVLIIEFPYVQVELPKGFESYHLATSLDLRQKFYKAAAMLEQPLEKLVQEYAPDCLVSSAWYPWTTGLAKKFGIPRLIFHATSFFSTCASECVRLHEPHKKVSSDSEPFIIPNFPDDIKLTRNQLPDLFTQNVQTESTKMYEQAIEAGLTSFGAVFNSFYELEPAYANYYKKVLGRKAWHIGPVSLSNQDIEDKAQRGREASINCHECLEWLNSKKPNSVVYVCFGSMANFNDSQLKEIAIGLEGSEQHFIWVVKKEKNDEGNEEWLPEGFEKRVEGKGLIIRGWAPQIAILDHEAVGGFVTHCGWNSTLEGVSAGVPMVTWPVSAEQFFNEKLVNHILRIGVGVGVQQWVRFLGDSIKREAIQKAVIRIMVGEEAEEMRSRARELGKMAKKAVEENGSSYSDLNNLIEELRSHRIAGEASENN</sequence>
<dbReference type="PANTHER" id="PTHR48047">
    <property type="entry name" value="GLYCOSYLTRANSFERASE"/>
    <property type="match status" value="1"/>
</dbReference>
<dbReference type="Pfam" id="PF00201">
    <property type="entry name" value="UDPGT"/>
    <property type="match status" value="1"/>
</dbReference>
<dbReference type="FunFam" id="3.40.50.2000:FF:000047">
    <property type="entry name" value="Glycosyltransferase"/>
    <property type="match status" value="1"/>
</dbReference>
<organism evidence="6">
    <name type="scientific">Fagus sylvatica</name>
    <name type="common">Beechnut</name>
    <dbReference type="NCBI Taxonomy" id="28930"/>
    <lineage>
        <taxon>Eukaryota</taxon>
        <taxon>Viridiplantae</taxon>
        <taxon>Streptophyta</taxon>
        <taxon>Embryophyta</taxon>
        <taxon>Tracheophyta</taxon>
        <taxon>Spermatophyta</taxon>
        <taxon>Magnoliopsida</taxon>
        <taxon>eudicotyledons</taxon>
        <taxon>Gunneridae</taxon>
        <taxon>Pentapetalae</taxon>
        <taxon>rosids</taxon>
        <taxon>fabids</taxon>
        <taxon>Fagales</taxon>
        <taxon>Fagaceae</taxon>
        <taxon>Fagus</taxon>
    </lineage>
</organism>
<protein>
    <recommendedName>
        <fullName evidence="5">Glycosyltransferase</fullName>
        <ecNumber evidence="5">2.4.1.-</ecNumber>
    </recommendedName>
</protein>
<dbReference type="AlphaFoldDB" id="A0A2N9FNT5"/>